<evidence type="ECO:0000256" key="4">
    <source>
        <dbReference type="ARBA" id="ARBA00022927"/>
    </source>
</evidence>
<dbReference type="GO" id="GO:0015031">
    <property type="term" value="P:protein transport"/>
    <property type="evidence" value="ECO:0007669"/>
    <property type="project" value="UniProtKB-KW"/>
</dbReference>
<comment type="caution">
    <text evidence="8">The sequence shown here is derived from an EMBL/GenBank/DDBJ whole genome shotgun (WGS) entry which is preliminary data.</text>
</comment>
<evidence type="ECO:0000256" key="3">
    <source>
        <dbReference type="ARBA" id="ARBA00022816"/>
    </source>
</evidence>
<proteinExistence type="predicted"/>
<evidence type="ECO:0000313" key="9">
    <source>
        <dbReference type="Proteomes" id="UP000775213"/>
    </source>
</evidence>
<keyword evidence="2" id="KW-0813">Transport</keyword>
<keyword evidence="6" id="KW-0906">Nuclear pore complex</keyword>
<evidence type="ECO:0000256" key="1">
    <source>
        <dbReference type="ARBA" id="ARBA00004567"/>
    </source>
</evidence>
<organism evidence="8 9">
    <name type="scientific">Dendrobium chrysotoxum</name>
    <name type="common">Orchid</name>
    <dbReference type="NCBI Taxonomy" id="161865"/>
    <lineage>
        <taxon>Eukaryota</taxon>
        <taxon>Viridiplantae</taxon>
        <taxon>Streptophyta</taxon>
        <taxon>Embryophyta</taxon>
        <taxon>Tracheophyta</taxon>
        <taxon>Spermatophyta</taxon>
        <taxon>Magnoliopsida</taxon>
        <taxon>Liliopsida</taxon>
        <taxon>Asparagales</taxon>
        <taxon>Orchidaceae</taxon>
        <taxon>Epidendroideae</taxon>
        <taxon>Malaxideae</taxon>
        <taxon>Dendrobiinae</taxon>
        <taxon>Dendrobium</taxon>
    </lineage>
</organism>
<dbReference type="InterPro" id="IPR024882">
    <property type="entry name" value="NUP58/p45/49"/>
</dbReference>
<protein>
    <recommendedName>
        <fullName evidence="10">Nuclear pore complex protein NUP58</fullName>
    </recommendedName>
</protein>
<evidence type="ECO:0000256" key="2">
    <source>
        <dbReference type="ARBA" id="ARBA00022448"/>
    </source>
</evidence>
<evidence type="ECO:0000256" key="5">
    <source>
        <dbReference type="ARBA" id="ARBA00023010"/>
    </source>
</evidence>
<evidence type="ECO:0000313" key="8">
    <source>
        <dbReference type="EMBL" id="KAH0465319.1"/>
    </source>
</evidence>
<gene>
    <name evidence="8" type="ORF">IEQ34_005422</name>
</gene>
<comment type="subcellular location">
    <subcellularLocation>
        <location evidence="1">Nucleus</location>
        <location evidence="1">Nuclear pore complex</location>
    </subcellularLocation>
</comment>
<keyword evidence="4" id="KW-0653">Protein transport</keyword>
<dbReference type="Proteomes" id="UP000775213">
    <property type="component" value="Unassembled WGS sequence"/>
</dbReference>
<sequence>MAFSFSSSSPLFQSSQTLNLTPTAAQLPPSFFTQNPQFPSFAQPQSQQQPQQQQVYLFTNDRSPASYNTKFEELHSDSQKFLLQIEERIMEYKDESQRLEQNSRLYGSSMSSDSFELDASHILQELGGINAAMDREKFVVQELMSEVKSMMWNTEVAVRSYMLIRPRFVRPNSDSVPASNALAGPISSSPSNQVASSSMAPLYDFYSGFPKRPSQFMQSSVTRFENYLSECRQWVEELEQLLLLDSEKNSLNSGSSLQSLPNIMSNVHDFFVHVAAKVESLHQYVESMKTAYLAEHRHHGDGNDPFLEADRRETAKQEAAAKRVHPTLHLPAVSSQPSTHSTGLHASPVIPASSAPQQTVVSSGSSGGGFSLFGSPVSSLVVPTSSYLLTPSASAIASTSLVGSTGFSQQSTSFGTPSTSLFGSSQIPSLFGASTSTLTSSPAIGSSSPFATPSLTLGATTGSGASFGAASFSQFCFISYFLQSLLIFLSFVYPSASS</sequence>
<keyword evidence="7" id="KW-0539">Nucleus</keyword>
<accession>A0AAV7HC76</accession>
<name>A0AAV7HC76_DENCH</name>
<keyword evidence="3" id="KW-0509">mRNA transport</keyword>
<reference evidence="8 9" key="1">
    <citation type="journal article" date="2021" name="Hortic Res">
        <title>Chromosome-scale assembly of the Dendrobium chrysotoxum genome enhances the understanding of orchid evolution.</title>
        <authorList>
            <person name="Zhang Y."/>
            <person name="Zhang G.Q."/>
            <person name="Zhang D."/>
            <person name="Liu X.D."/>
            <person name="Xu X.Y."/>
            <person name="Sun W.H."/>
            <person name="Yu X."/>
            <person name="Zhu X."/>
            <person name="Wang Z.W."/>
            <person name="Zhao X."/>
            <person name="Zhong W.Y."/>
            <person name="Chen H."/>
            <person name="Yin W.L."/>
            <person name="Huang T."/>
            <person name="Niu S.C."/>
            <person name="Liu Z.J."/>
        </authorList>
    </citation>
    <scope>NUCLEOTIDE SEQUENCE [LARGE SCALE GENOMIC DNA]</scope>
    <source>
        <strain evidence="8">Lindl</strain>
    </source>
</reference>
<dbReference type="GO" id="GO:0005643">
    <property type="term" value="C:nuclear pore"/>
    <property type="evidence" value="ECO:0007669"/>
    <property type="project" value="UniProtKB-SubCell"/>
</dbReference>
<dbReference type="EMBL" id="JAGFBR010000006">
    <property type="protein sequence ID" value="KAH0465319.1"/>
    <property type="molecule type" value="Genomic_DNA"/>
</dbReference>
<dbReference type="GO" id="GO:0051028">
    <property type="term" value="P:mRNA transport"/>
    <property type="evidence" value="ECO:0007669"/>
    <property type="project" value="UniProtKB-KW"/>
</dbReference>
<dbReference type="PANTHER" id="PTHR13437:SF2">
    <property type="entry name" value="NUCLEOPORIN P58_P45"/>
    <property type="match status" value="1"/>
</dbReference>
<evidence type="ECO:0000256" key="7">
    <source>
        <dbReference type="ARBA" id="ARBA00023242"/>
    </source>
</evidence>
<keyword evidence="9" id="KW-1185">Reference proteome</keyword>
<dbReference type="GO" id="GO:0017056">
    <property type="term" value="F:structural constituent of nuclear pore"/>
    <property type="evidence" value="ECO:0007669"/>
    <property type="project" value="InterPro"/>
</dbReference>
<dbReference type="PANTHER" id="PTHR13437">
    <property type="entry name" value="NUCLEOPORIN P58/P45 NUCLEOPORIN-LIKE PROTEIN 1"/>
    <property type="match status" value="1"/>
</dbReference>
<evidence type="ECO:0008006" key="10">
    <source>
        <dbReference type="Google" id="ProtNLM"/>
    </source>
</evidence>
<keyword evidence="5" id="KW-0811">Translocation</keyword>
<dbReference type="Gene3D" id="6.10.140.1350">
    <property type="match status" value="1"/>
</dbReference>
<dbReference type="AlphaFoldDB" id="A0AAV7HC76"/>
<dbReference type="GO" id="GO:0008139">
    <property type="term" value="F:nuclear localization sequence binding"/>
    <property type="evidence" value="ECO:0007669"/>
    <property type="project" value="InterPro"/>
</dbReference>
<evidence type="ECO:0000256" key="6">
    <source>
        <dbReference type="ARBA" id="ARBA00023132"/>
    </source>
</evidence>